<evidence type="ECO:0000313" key="2">
    <source>
        <dbReference type="Proteomes" id="UP000076761"/>
    </source>
</evidence>
<dbReference type="InterPro" id="IPR051828">
    <property type="entry name" value="HAD-like_hydrolase_domain"/>
</dbReference>
<dbReference type="PANTHER" id="PTHR46191:SF2">
    <property type="entry name" value="HALOACID DEHALOGENASE-LIKE HYDROLASE DOMAIN-CONTAINING PROTEIN 3"/>
    <property type="match status" value="1"/>
</dbReference>
<proteinExistence type="predicted"/>
<dbReference type="SFLD" id="SFLDG01129">
    <property type="entry name" value="C1.5:_HAD__Beta-PGM__Phosphata"/>
    <property type="match status" value="1"/>
</dbReference>
<organism evidence="1 2">
    <name type="scientific">Neolentinus lepideus HHB14362 ss-1</name>
    <dbReference type="NCBI Taxonomy" id="1314782"/>
    <lineage>
        <taxon>Eukaryota</taxon>
        <taxon>Fungi</taxon>
        <taxon>Dikarya</taxon>
        <taxon>Basidiomycota</taxon>
        <taxon>Agaricomycotina</taxon>
        <taxon>Agaricomycetes</taxon>
        <taxon>Gloeophyllales</taxon>
        <taxon>Gloeophyllaceae</taxon>
        <taxon>Neolentinus</taxon>
    </lineage>
</organism>
<reference evidence="1 2" key="1">
    <citation type="journal article" date="2016" name="Mol. Biol. Evol.">
        <title>Comparative Genomics of Early-Diverging Mushroom-Forming Fungi Provides Insights into the Origins of Lignocellulose Decay Capabilities.</title>
        <authorList>
            <person name="Nagy L.G."/>
            <person name="Riley R."/>
            <person name="Tritt A."/>
            <person name="Adam C."/>
            <person name="Daum C."/>
            <person name="Floudas D."/>
            <person name="Sun H."/>
            <person name="Yadav J.S."/>
            <person name="Pangilinan J."/>
            <person name="Larsson K.H."/>
            <person name="Matsuura K."/>
            <person name="Barry K."/>
            <person name="Labutti K."/>
            <person name="Kuo R."/>
            <person name="Ohm R.A."/>
            <person name="Bhattacharya S.S."/>
            <person name="Shirouzu T."/>
            <person name="Yoshinaga Y."/>
            <person name="Martin F.M."/>
            <person name="Grigoriev I.V."/>
            <person name="Hibbett D.S."/>
        </authorList>
    </citation>
    <scope>NUCLEOTIDE SEQUENCE [LARGE SCALE GENOMIC DNA]</scope>
    <source>
        <strain evidence="1 2">HHB14362 ss-1</strain>
    </source>
</reference>
<dbReference type="FunCoup" id="A0A165RTX1">
    <property type="interactions" value="215"/>
</dbReference>
<keyword evidence="1" id="KW-0378">Hydrolase</keyword>
<dbReference type="NCBIfam" id="TIGR02252">
    <property type="entry name" value="DREG-2"/>
    <property type="match status" value="1"/>
</dbReference>
<dbReference type="InterPro" id="IPR036412">
    <property type="entry name" value="HAD-like_sf"/>
</dbReference>
<sequence>MIRLVIFDAFGTIIAPRLPVYIQYSQTFAPYLGVLDSDALKSAFRVAFKQLQTEKPNYESGAEGWWGEVIKRTAIGAGADPQAVDKSLHEIVPRLMKRFSSREGYKAFHDSLPTLERLQAMNIKSALISNADSRMRLVLDDLSLTQHLSTVLISEEEGVEKPAKELFAKACERVGVGLDEVVHVGDELDADWRGATRAGLQALLVRRPGLEGEEERKEDGEDLTGVDVVSSLLEVVDWVQRTNGGE</sequence>
<dbReference type="GO" id="GO:0016791">
    <property type="term" value="F:phosphatase activity"/>
    <property type="evidence" value="ECO:0007669"/>
    <property type="project" value="UniProtKB-ARBA"/>
</dbReference>
<dbReference type="SUPFAM" id="SSF56784">
    <property type="entry name" value="HAD-like"/>
    <property type="match status" value="1"/>
</dbReference>
<dbReference type="NCBIfam" id="TIGR01549">
    <property type="entry name" value="HAD-SF-IA-v1"/>
    <property type="match status" value="1"/>
</dbReference>
<dbReference type="STRING" id="1314782.A0A165RTX1"/>
<dbReference type="OrthoDB" id="444127at2759"/>
<accession>A0A165RTX1</accession>
<dbReference type="EMBL" id="KV425579">
    <property type="protein sequence ID" value="KZT24263.1"/>
    <property type="molecule type" value="Genomic_DNA"/>
</dbReference>
<dbReference type="GO" id="GO:0005634">
    <property type="term" value="C:nucleus"/>
    <property type="evidence" value="ECO:0007669"/>
    <property type="project" value="TreeGrafter"/>
</dbReference>
<dbReference type="Pfam" id="PF00702">
    <property type="entry name" value="Hydrolase"/>
    <property type="match status" value="1"/>
</dbReference>
<dbReference type="InterPro" id="IPR006439">
    <property type="entry name" value="HAD-SF_hydro_IA"/>
</dbReference>
<dbReference type="InParanoid" id="A0A165RTX1"/>
<dbReference type="PRINTS" id="PR00413">
    <property type="entry name" value="HADHALOGNASE"/>
</dbReference>
<dbReference type="InterPro" id="IPR023214">
    <property type="entry name" value="HAD_sf"/>
</dbReference>
<dbReference type="Gene3D" id="3.40.50.1000">
    <property type="entry name" value="HAD superfamily/HAD-like"/>
    <property type="match status" value="1"/>
</dbReference>
<gene>
    <name evidence="1" type="ORF">NEOLEDRAFT_1067850</name>
</gene>
<keyword evidence="2" id="KW-1185">Reference proteome</keyword>
<dbReference type="AlphaFoldDB" id="A0A165RTX1"/>
<protein>
    <submittedName>
        <fullName evidence="1">HAD hydrolase subfamily IA REG-2-like protein</fullName>
    </submittedName>
</protein>
<name>A0A165RTX1_9AGAM</name>
<dbReference type="SFLD" id="SFLDS00003">
    <property type="entry name" value="Haloacid_Dehalogenase"/>
    <property type="match status" value="1"/>
</dbReference>
<dbReference type="InterPro" id="IPR011949">
    <property type="entry name" value="HAD-SF_hydro_IA_REG-2-like"/>
</dbReference>
<dbReference type="Proteomes" id="UP000076761">
    <property type="component" value="Unassembled WGS sequence"/>
</dbReference>
<evidence type="ECO:0000313" key="1">
    <source>
        <dbReference type="EMBL" id="KZT24263.1"/>
    </source>
</evidence>
<dbReference type="InterPro" id="IPR044924">
    <property type="entry name" value="HAD-SF_hydro_IA_REG-2-like_cap"/>
</dbReference>
<dbReference type="Gene3D" id="1.10.150.720">
    <property type="entry name" value="Haloacid dehalogenase-like hydrolase"/>
    <property type="match status" value="1"/>
</dbReference>
<dbReference type="PANTHER" id="PTHR46191">
    <property type="match status" value="1"/>
</dbReference>